<dbReference type="RefSeq" id="WP_168776186.1">
    <property type="nucleotide sequence ID" value="NZ_JAABNR010000022.1"/>
</dbReference>
<dbReference type="InterPro" id="IPR021760">
    <property type="entry name" value="RepC_C"/>
</dbReference>
<dbReference type="Pfam" id="PF11800">
    <property type="entry name" value="RP-C_C"/>
    <property type="match status" value="1"/>
</dbReference>
<evidence type="ECO:0000313" key="5">
    <source>
        <dbReference type="Proteomes" id="UP001193501"/>
    </source>
</evidence>
<dbReference type="Proteomes" id="UP001193501">
    <property type="component" value="Unassembled WGS sequence"/>
</dbReference>
<dbReference type="InterPro" id="IPR005090">
    <property type="entry name" value="RepC_N"/>
</dbReference>
<name>A0AAE4YFR3_9RHOB</name>
<accession>A0AAE4YFR3</accession>
<dbReference type="Pfam" id="PF03428">
    <property type="entry name" value="RP-C"/>
    <property type="match status" value="1"/>
</dbReference>
<dbReference type="InterPro" id="IPR047611">
    <property type="entry name" value="RepABC_RepC"/>
</dbReference>
<dbReference type="SUPFAM" id="SSF46785">
    <property type="entry name" value="Winged helix' DNA-binding domain"/>
    <property type="match status" value="1"/>
</dbReference>
<feature type="compositionally biased region" description="Basic and acidic residues" evidence="1">
    <location>
        <begin position="243"/>
        <end position="252"/>
    </location>
</feature>
<keyword evidence="5" id="KW-1185">Reference proteome</keyword>
<sequence>MDYKPFSPFKRPMSHNHLHPVPHGQEPVNKWDVLRNLAKAQDCYGLRDRDLAVLQALLSFHAGDSLDPATDLVVFASNRAICERLNGMPESTMRRHTAKLIERGLLARRDSPNGKRFRTRSDESPISFGLDLSPLPYLASQIKDRAEAVRAAELKSIRLRLRINLMRRDLHALCTYGKSVHDDDTIWQDFLNLHALATISIRRKQDVEGLTALSLKLAAAVAQAKEMIERLELPDLSTSDAQVEQHHQRSNEEVIDSEEGGSNEDGMAQQTAREARKAVKKGTDAMATPPLSLVTKACPEIALFTGGDIQSWPQLFSAACHLRQAIGIPRPVWDEAIRTMGQNTASVVLAAILQRFSSIRSPGAYLRSLCAKAAASKFSCIPLVASLLAARSECAA</sequence>
<dbReference type="Gene3D" id="1.10.10.10">
    <property type="entry name" value="Winged helix-like DNA-binding domain superfamily/Winged helix DNA-binding domain"/>
    <property type="match status" value="1"/>
</dbReference>
<evidence type="ECO:0000259" key="2">
    <source>
        <dbReference type="Pfam" id="PF03428"/>
    </source>
</evidence>
<dbReference type="NCBIfam" id="NF040974">
    <property type="entry name" value="RepABC_RepC"/>
    <property type="match status" value="1"/>
</dbReference>
<dbReference type="InterPro" id="IPR036390">
    <property type="entry name" value="WH_DNA-bd_sf"/>
</dbReference>
<organism evidence="4 5">
    <name type="scientific">Stagnihabitans tardus</name>
    <dbReference type="NCBI Taxonomy" id="2699202"/>
    <lineage>
        <taxon>Bacteria</taxon>
        <taxon>Pseudomonadati</taxon>
        <taxon>Pseudomonadota</taxon>
        <taxon>Alphaproteobacteria</taxon>
        <taxon>Rhodobacterales</taxon>
        <taxon>Paracoccaceae</taxon>
        <taxon>Stagnihabitans</taxon>
    </lineage>
</organism>
<feature type="domain" description="Plasmid replication protein C N-terminal" evidence="2">
    <location>
        <begin position="25"/>
        <end position="175"/>
    </location>
</feature>
<feature type="compositionally biased region" description="Acidic residues" evidence="1">
    <location>
        <begin position="253"/>
        <end position="262"/>
    </location>
</feature>
<evidence type="ECO:0000256" key="1">
    <source>
        <dbReference type="SAM" id="MobiDB-lite"/>
    </source>
</evidence>
<protein>
    <submittedName>
        <fullName evidence="4">Replication initiation protein</fullName>
    </submittedName>
</protein>
<dbReference type="AlphaFoldDB" id="A0AAE4YFR3"/>
<feature type="domain" description="Plasmid replication protein C C-terminal" evidence="3">
    <location>
        <begin position="290"/>
        <end position="389"/>
    </location>
</feature>
<gene>
    <name evidence="4" type="ORF">GV832_17485</name>
</gene>
<dbReference type="EMBL" id="JAABNR010000022">
    <property type="protein sequence ID" value="NBZ89384.1"/>
    <property type="molecule type" value="Genomic_DNA"/>
</dbReference>
<comment type="caution">
    <text evidence="4">The sequence shown here is derived from an EMBL/GenBank/DDBJ whole genome shotgun (WGS) entry which is preliminary data.</text>
</comment>
<evidence type="ECO:0000259" key="3">
    <source>
        <dbReference type="Pfam" id="PF11800"/>
    </source>
</evidence>
<evidence type="ECO:0000313" key="4">
    <source>
        <dbReference type="EMBL" id="NBZ89384.1"/>
    </source>
</evidence>
<reference evidence="4" key="1">
    <citation type="submission" date="2020-01" db="EMBL/GenBank/DDBJ databases">
        <authorList>
            <person name="Chen W.-M."/>
        </authorList>
    </citation>
    <scope>NUCLEOTIDE SEQUENCE</scope>
    <source>
        <strain evidence="4">CYK-10</strain>
    </source>
</reference>
<proteinExistence type="predicted"/>
<feature type="region of interest" description="Disordered" evidence="1">
    <location>
        <begin position="239"/>
        <end position="277"/>
    </location>
</feature>
<dbReference type="InterPro" id="IPR036388">
    <property type="entry name" value="WH-like_DNA-bd_sf"/>
</dbReference>